<dbReference type="Gene3D" id="1.10.486.10">
    <property type="entry name" value="PCRA, domain 4"/>
    <property type="match status" value="1"/>
</dbReference>
<evidence type="ECO:0000256" key="9">
    <source>
        <dbReference type="ARBA" id="ARBA00023242"/>
    </source>
</evidence>
<sequence length="612" mass="69613">MLHPKVWLWREPDKRWKDYVLNFIRDSKSVETVVLHCMDVKGFEESIPLTKFVLNLCESFNVFKNEGYMFLNLKDLLQAIELCLGRQVFNTECTEVNIPEEEMVQCLETYIEQFQCNDVTSSDKTVLNLNKFIEENNSADLWLIINKLSKEKMNNSNYMDQLACSNYLILGTLPKEIFQSIIRLFTDEVLNIIVETPLNASLQESPSSTSINAFSNIEVLSETIKIKDISLIIENEMKLGSATEEYVEETIISFLSLLVNSRSELALSKAMISPIIDLSHKAFTELKHLSEKKEMPMCQTAVSYVTQIKLGGKGYAPPPDCPMLPHFKKLELFVDTLNQMQTLIEEDLTPISALKRLINILKKKLLKCGSDKLRTSAIENATDNLTAIATKILNVQLEQSTKTTPQVCQASLDFLQHFINYINCSSWIFNPRVILSVKHLKRTPISLPPLLGYFRSPEEDEASCDLKSMLNDDSTTSNMSAPPPLMSYFHHSENSSTVGTCIDSLTPSKLTFKGCMNIFDDNENAKEQDVKTLKKIFKPNKACKRSILNEITNENPPMKNTEKKLKNFAEVDKIKPTIKNLSKKETKVKTKGSKKFKLIEGQGKITSFFIKK</sequence>
<dbReference type="GO" id="GO:0000785">
    <property type="term" value="C:chromatin"/>
    <property type="evidence" value="ECO:0007669"/>
    <property type="project" value="TreeGrafter"/>
</dbReference>
<protein>
    <recommendedName>
        <fullName evidence="4">PCNA-interacting partner</fullName>
    </recommendedName>
    <alternativeName>
        <fullName evidence="10">PARP-1 binding protein</fullName>
    </alternativeName>
    <alternativeName>
        <fullName evidence="11">PARP1-binding protein</fullName>
    </alternativeName>
</protein>
<comment type="subcellular location">
    <subcellularLocation>
        <location evidence="2">Cytoplasm</location>
    </subcellularLocation>
    <subcellularLocation>
        <location evidence="1">Nucleus</location>
    </subcellularLocation>
</comment>
<evidence type="ECO:0000256" key="10">
    <source>
        <dbReference type="ARBA" id="ARBA00031632"/>
    </source>
</evidence>
<dbReference type="OrthoDB" id="6427080at2759"/>
<dbReference type="GO" id="GO:0006281">
    <property type="term" value="P:DNA repair"/>
    <property type="evidence" value="ECO:0007669"/>
    <property type="project" value="UniProtKB-KW"/>
</dbReference>
<evidence type="ECO:0000256" key="1">
    <source>
        <dbReference type="ARBA" id="ARBA00004123"/>
    </source>
</evidence>
<keyword evidence="7" id="KW-0238">DNA-binding</keyword>
<evidence type="ECO:0000256" key="5">
    <source>
        <dbReference type="ARBA" id="ARBA00022490"/>
    </source>
</evidence>
<evidence type="ECO:0000256" key="8">
    <source>
        <dbReference type="ARBA" id="ARBA00023204"/>
    </source>
</evidence>
<evidence type="ECO:0000256" key="2">
    <source>
        <dbReference type="ARBA" id="ARBA00004496"/>
    </source>
</evidence>
<dbReference type="PANTHER" id="PTHR32121:SF0">
    <property type="entry name" value="PCNA-INTERACTING PARTNER"/>
    <property type="match status" value="1"/>
</dbReference>
<gene>
    <name evidence="12" type="primary">Parpbp</name>
    <name evidence="12" type="ORF">NPIL_37391</name>
</gene>
<accession>A0A8X6U8Q5</accession>
<dbReference type="PANTHER" id="PTHR32121">
    <property type="entry name" value="PCNA-INTERACTING PARTNER"/>
    <property type="match status" value="1"/>
</dbReference>
<name>A0A8X6U8Q5_NEPPI</name>
<comment type="caution">
    <text evidence="12">The sequence shown here is derived from an EMBL/GenBank/DDBJ whole genome shotgun (WGS) entry which is preliminary data.</text>
</comment>
<dbReference type="GO" id="GO:0005634">
    <property type="term" value="C:nucleus"/>
    <property type="evidence" value="ECO:0007669"/>
    <property type="project" value="UniProtKB-SubCell"/>
</dbReference>
<dbReference type="GO" id="GO:2000042">
    <property type="term" value="P:negative regulation of double-strand break repair via homologous recombination"/>
    <property type="evidence" value="ECO:0007669"/>
    <property type="project" value="InterPro"/>
</dbReference>
<dbReference type="EMBL" id="BMAW01074544">
    <property type="protein sequence ID" value="GFT92704.1"/>
    <property type="molecule type" value="Genomic_DNA"/>
</dbReference>
<reference evidence="12" key="1">
    <citation type="submission" date="2020-08" db="EMBL/GenBank/DDBJ databases">
        <title>Multicomponent nature underlies the extraordinary mechanical properties of spider dragline silk.</title>
        <authorList>
            <person name="Kono N."/>
            <person name="Nakamura H."/>
            <person name="Mori M."/>
            <person name="Yoshida Y."/>
            <person name="Ohtoshi R."/>
            <person name="Malay A.D."/>
            <person name="Moran D.A.P."/>
            <person name="Tomita M."/>
            <person name="Numata K."/>
            <person name="Arakawa K."/>
        </authorList>
    </citation>
    <scope>NUCLEOTIDE SEQUENCE</scope>
</reference>
<evidence type="ECO:0000256" key="11">
    <source>
        <dbReference type="ARBA" id="ARBA00032731"/>
    </source>
</evidence>
<evidence type="ECO:0000313" key="12">
    <source>
        <dbReference type="EMBL" id="GFT92704.1"/>
    </source>
</evidence>
<evidence type="ECO:0000256" key="4">
    <source>
        <dbReference type="ARBA" id="ARBA00014320"/>
    </source>
</evidence>
<comment type="similarity">
    <text evidence="3">Belongs to the PARI family.</text>
</comment>
<keyword evidence="9" id="KW-0539">Nucleus</keyword>
<dbReference type="GO" id="GO:0003677">
    <property type="term" value="F:DNA binding"/>
    <property type="evidence" value="ECO:0007669"/>
    <property type="project" value="UniProtKB-KW"/>
</dbReference>
<evidence type="ECO:0000256" key="7">
    <source>
        <dbReference type="ARBA" id="ARBA00023125"/>
    </source>
</evidence>
<keyword evidence="13" id="KW-1185">Reference proteome</keyword>
<keyword evidence="6" id="KW-0227">DNA damage</keyword>
<keyword evidence="5" id="KW-0963">Cytoplasm</keyword>
<evidence type="ECO:0000313" key="13">
    <source>
        <dbReference type="Proteomes" id="UP000887013"/>
    </source>
</evidence>
<proteinExistence type="inferred from homology"/>
<dbReference type="GO" id="GO:0005737">
    <property type="term" value="C:cytoplasm"/>
    <property type="evidence" value="ECO:0007669"/>
    <property type="project" value="UniProtKB-SubCell"/>
</dbReference>
<dbReference type="AlphaFoldDB" id="A0A8X6U8Q5"/>
<organism evidence="12 13">
    <name type="scientific">Nephila pilipes</name>
    <name type="common">Giant wood spider</name>
    <name type="synonym">Nephila maculata</name>
    <dbReference type="NCBI Taxonomy" id="299642"/>
    <lineage>
        <taxon>Eukaryota</taxon>
        <taxon>Metazoa</taxon>
        <taxon>Ecdysozoa</taxon>
        <taxon>Arthropoda</taxon>
        <taxon>Chelicerata</taxon>
        <taxon>Arachnida</taxon>
        <taxon>Araneae</taxon>
        <taxon>Araneomorphae</taxon>
        <taxon>Entelegynae</taxon>
        <taxon>Araneoidea</taxon>
        <taxon>Nephilidae</taxon>
        <taxon>Nephila</taxon>
    </lineage>
</organism>
<dbReference type="InterPro" id="IPR038932">
    <property type="entry name" value="PARPBP"/>
</dbReference>
<evidence type="ECO:0000256" key="6">
    <source>
        <dbReference type="ARBA" id="ARBA00022763"/>
    </source>
</evidence>
<dbReference type="Proteomes" id="UP000887013">
    <property type="component" value="Unassembled WGS sequence"/>
</dbReference>
<keyword evidence="8" id="KW-0234">DNA repair</keyword>
<evidence type="ECO:0000256" key="3">
    <source>
        <dbReference type="ARBA" id="ARBA00009135"/>
    </source>
</evidence>